<dbReference type="Proteomes" id="UP000027821">
    <property type="component" value="Unassembled WGS sequence"/>
</dbReference>
<dbReference type="OrthoDB" id="9816357at2"/>
<dbReference type="RefSeq" id="WP_035071444.1">
    <property type="nucleotide sequence ID" value="NZ_JMIH01000014.1"/>
</dbReference>
<comment type="caution">
    <text evidence="3">The sequence shown here is derived from an EMBL/GenBank/DDBJ whole genome shotgun (WGS) entry which is preliminary data.</text>
</comment>
<dbReference type="STRING" id="1048983.EL17_04800"/>
<dbReference type="InterPro" id="IPR050902">
    <property type="entry name" value="ABC_Transporter_SBP"/>
</dbReference>
<dbReference type="PROSITE" id="PS50983">
    <property type="entry name" value="FE_B12_PBP"/>
    <property type="match status" value="1"/>
</dbReference>
<dbReference type="SUPFAM" id="SSF53807">
    <property type="entry name" value="Helical backbone' metal receptor"/>
    <property type="match status" value="1"/>
</dbReference>
<keyword evidence="4" id="KW-1185">Reference proteome</keyword>
<protein>
    <submittedName>
        <fullName evidence="3">Iron ABC transporter</fullName>
    </submittedName>
</protein>
<dbReference type="AlphaFoldDB" id="A0A074LM89"/>
<evidence type="ECO:0000259" key="2">
    <source>
        <dbReference type="PROSITE" id="PS50983"/>
    </source>
</evidence>
<dbReference type="eggNOG" id="COG0614">
    <property type="taxonomic scope" value="Bacteria"/>
</dbReference>
<evidence type="ECO:0000256" key="1">
    <source>
        <dbReference type="ARBA" id="ARBA00022729"/>
    </source>
</evidence>
<name>A0A074LM89_9BACT</name>
<dbReference type="InterPro" id="IPR054828">
    <property type="entry name" value="Vit_B12_bind_prot"/>
</dbReference>
<keyword evidence="1" id="KW-0732">Signal</keyword>
<dbReference type="PANTHER" id="PTHR30535:SF34">
    <property type="entry name" value="MOLYBDATE-BINDING PROTEIN MOLA"/>
    <property type="match status" value="1"/>
</dbReference>
<accession>A0A074LM89</accession>
<dbReference type="PANTHER" id="PTHR30535">
    <property type="entry name" value="VITAMIN B12-BINDING PROTEIN"/>
    <property type="match status" value="1"/>
</dbReference>
<evidence type="ECO:0000313" key="4">
    <source>
        <dbReference type="Proteomes" id="UP000027821"/>
    </source>
</evidence>
<evidence type="ECO:0000313" key="3">
    <source>
        <dbReference type="EMBL" id="KEO74997.1"/>
    </source>
</evidence>
<dbReference type="NCBIfam" id="NF038402">
    <property type="entry name" value="TroA_like"/>
    <property type="match status" value="1"/>
</dbReference>
<dbReference type="Pfam" id="PF01497">
    <property type="entry name" value="Peripla_BP_2"/>
    <property type="match status" value="1"/>
</dbReference>
<gene>
    <name evidence="3" type="ORF">EL17_04800</name>
</gene>
<reference evidence="3 4" key="1">
    <citation type="submission" date="2014-04" db="EMBL/GenBank/DDBJ databases">
        <title>Characterization and application of a salt tolerant electro-active bacterium.</title>
        <authorList>
            <person name="Yang L."/>
            <person name="Wei S."/>
            <person name="Tay Q.X.M."/>
        </authorList>
    </citation>
    <scope>NUCLEOTIDE SEQUENCE [LARGE SCALE GENOMIC DNA]</scope>
    <source>
        <strain evidence="3 4">LY1</strain>
    </source>
</reference>
<dbReference type="InterPro" id="IPR002491">
    <property type="entry name" value="ABC_transptr_periplasmic_BD"/>
</dbReference>
<feature type="domain" description="Fe/B12 periplasmic-binding" evidence="2">
    <location>
        <begin position="19"/>
        <end position="252"/>
    </location>
</feature>
<sequence length="252" mass="29313">MEYIDQLNRTVYLEDTPKRIISLVPSQTELLVDMGLGDQIVGVTKFCVHPKGFKDTKTIVGGTKNFRFDVIDRLAPDLIIGNKEENYKEGIEQLAEKYPVWVSDIFTVQDALDMMTSLGIITEKEVEAERITNWISVNFRRDFIYKGTAIYFIWQDPITVVGTNTFIDHLLEKAGFTNLIDRERYPQYSIEELQQLNPENVLLSSEPFPYREKHIENFKRLFPYAEVKLVDGEIFSWYGSRLIKAADYFETL</sequence>
<organism evidence="3 4">
    <name type="scientific">Anditalea andensis</name>
    <dbReference type="NCBI Taxonomy" id="1048983"/>
    <lineage>
        <taxon>Bacteria</taxon>
        <taxon>Pseudomonadati</taxon>
        <taxon>Bacteroidota</taxon>
        <taxon>Cytophagia</taxon>
        <taxon>Cytophagales</taxon>
        <taxon>Cytophagaceae</taxon>
        <taxon>Anditalea</taxon>
    </lineage>
</organism>
<dbReference type="Gene3D" id="3.40.50.1980">
    <property type="entry name" value="Nitrogenase molybdenum iron protein domain"/>
    <property type="match status" value="2"/>
</dbReference>
<dbReference type="EMBL" id="JMIH01000014">
    <property type="protein sequence ID" value="KEO74997.1"/>
    <property type="molecule type" value="Genomic_DNA"/>
</dbReference>
<proteinExistence type="predicted"/>